<gene>
    <name evidence="9" type="ORF">GCM10009825_37620</name>
</gene>
<keyword evidence="3 7" id="KW-0812">Transmembrane</keyword>
<feature type="transmembrane region" description="Helical" evidence="7">
    <location>
        <begin position="233"/>
        <end position="251"/>
    </location>
</feature>
<feature type="transmembrane region" description="Helical" evidence="7">
    <location>
        <begin position="437"/>
        <end position="458"/>
    </location>
</feature>
<evidence type="ECO:0000256" key="7">
    <source>
        <dbReference type="SAM" id="Phobius"/>
    </source>
</evidence>
<dbReference type="InterPro" id="IPR011701">
    <property type="entry name" value="MFS"/>
</dbReference>
<comment type="caution">
    <text evidence="9">The sequence shown here is derived from an EMBL/GenBank/DDBJ whole genome shotgun (WGS) entry which is preliminary data.</text>
</comment>
<keyword evidence="5 7" id="KW-0472">Membrane</keyword>
<evidence type="ECO:0000256" key="3">
    <source>
        <dbReference type="ARBA" id="ARBA00022692"/>
    </source>
</evidence>
<dbReference type="CDD" id="cd17321">
    <property type="entry name" value="MFS_MMR_MDR_like"/>
    <property type="match status" value="1"/>
</dbReference>
<organism evidence="9 10">
    <name type="scientific">Arthrobacter humicola</name>
    <dbReference type="NCBI Taxonomy" id="409291"/>
    <lineage>
        <taxon>Bacteria</taxon>
        <taxon>Bacillati</taxon>
        <taxon>Actinomycetota</taxon>
        <taxon>Actinomycetes</taxon>
        <taxon>Micrococcales</taxon>
        <taxon>Micrococcaceae</taxon>
        <taxon>Arthrobacter</taxon>
    </lineage>
</organism>
<evidence type="ECO:0000313" key="10">
    <source>
        <dbReference type="Proteomes" id="UP001500102"/>
    </source>
</evidence>
<comment type="subcellular location">
    <subcellularLocation>
        <location evidence="1">Cell membrane</location>
        <topology evidence="1">Multi-pass membrane protein</topology>
    </subcellularLocation>
</comment>
<evidence type="ECO:0000313" key="9">
    <source>
        <dbReference type="EMBL" id="GAA2145231.1"/>
    </source>
</evidence>
<sequence length="556" mass="56736">MSTDPRTVPPQTYPPQQAPPAAQSPAEAATDAAQLALPRLRVKGTLATAAVAVMVAQIANALPGSLNGEFQTTFNAAGSQLTLIAAAFMIPVVVFELTFGLLGDKLGHKKLVMGGSLLMAIGSLVCTLAPTVEAMWIGSALNGLGAGAIFPASLALVAAVTHDARARARGIAMWAGFLSVGAALSPLLGGTLASFGSWRGAYGTVAVLSVLTVILALLVAAEHKAAQGRKPDWWGQITFALGLILVLFGLVKGPEDGWGAPHVIFSFVAGIALLLAFVLIETRVESPLLDLRLFRNRGFTISSIVAVVGMFAFLGSLFSLSMWLGPVQHQNPMNIGLLFILLQGPTFVLVPLISRLLTRVAGRWMLTAGFLLMAAGALMASGLDVTNMSMTPFIAPALLLGVGFALTLSPMTAIALNTVPLHLAGMASATTNLLRDLGFALGPVLAGAVALSTAGASLGASLQTSTLPADQAGPANAIFQAGGPIALNSLPPGAPGSAAHELALQSLGNGFSDAFIVCAIAAAAAALLTLIGLHGVRDTHPAAEAFVDPLVESTQP</sequence>
<feature type="transmembrane region" description="Helical" evidence="7">
    <location>
        <begin position="393"/>
        <end position="416"/>
    </location>
</feature>
<evidence type="ECO:0000256" key="5">
    <source>
        <dbReference type="ARBA" id="ARBA00023136"/>
    </source>
</evidence>
<evidence type="ECO:0000256" key="4">
    <source>
        <dbReference type="ARBA" id="ARBA00022989"/>
    </source>
</evidence>
<feature type="region of interest" description="Disordered" evidence="6">
    <location>
        <begin position="1"/>
        <end position="28"/>
    </location>
</feature>
<evidence type="ECO:0000256" key="2">
    <source>
        <dbReference type="ARBA" id="ARBA00022448"/>
    </source>
</evidence>
<feature type="transmembrane region" description="Helical" evidence="7">
    <location>
        <begin position="82"/>
        <end position="102"/>
    </location>
</feature>
<reference evidence="10" key="1">
    <citation type="journal article" date="2019" name="Int. J. Syst. Evol. Microbiol.">
        <title>The Global Catalogue of Microorganisms (GCM) 10K type strain sequencing project: providing services to taxonomists for standard genome sequencing and annotation.</title>
        <authorList>
            <consortium name="The Broad Institute Genomics Platform"/>
            <consortium name="The Broad Institute Genome Sequencing Center for Infectious Disease"/>
            <person name="Wu L."/>
            <person name="Ma J."/>
        </authorList>
    </citation>
    <scope>NUCLEOTIDE SEQUENCE [LARGE SCALE GENOMIC DNA]</scope>
    <source>
        <strain evidence="10">JCM 15921</strain>
    </source>
</reference>
<proteinExistence type="predicted"/>
<dbReference type="RefSeq" id="WP_344367898.1">
    <property type="nucleotide sequence ID" value="NZ_BAAAQB010000041.1"/>
</dbReference>
<protein>
    <submittedName>
        <fullName evidence="9">MFS transporter</fullName>
    </submittedName>
</protein>
<dbReference type="EMBL" id="BAAAQB010000041">
    <property type="protein sequence ID" value="GAA2145231.1"/>
    <property type="molecule type" value="Genomic_DNA"/>
</dbReference>
<dbReference type="SUPFAM" id="SSF103473">
    <property type="entry name" value="MFS general substrate transporter"/>
    <property type="match status" value="1"/>
</dbReference>
<feature type="transmembrane region" description="Helical" evidence="7">
    <location>
        <begin position="364"/>
        <end position="381"/>
    </location>
</feature>
<feature type="compositionally biased region" description="Pro residues" evidence="6">
    <location>
        <begin position="7"/>
        <end position="18"/>
    </location>
</feature>
<keyword evidence="2" id="KW-0813">Transport</keyword>
<name>A0ABP5LHC9_9MICC</name>
<feature type="transmembrane region" description="Helical" evidence="7">
    <location>
        <begin position="335"/>
        <end position="357"/>
    </location>
</feature>
<dbReference type="InterPro" id="IPR036259">
    <property type="entry name" value="MFS_trans_sf"/>
</dbReference>
<keyword evidence="10" id="KW-1185">Reference proteome</keyword>
<dbReference type="PANTHER" id="PTHR42718">
    <property type="entry name" value="MAJOR FACILITATOR SUPERFAMILY MULTIDRUG TRANSPORTER MFSC"/>
    <property type="match status" value="1"/>
</dbReference>
<feature type="transmembrane region" description="Helical" evidence="7">
    <location>
        <begin position="201"/>
        <end position="221"/>
    </location>
</feature>
<feature type="compositionally biased region" description="Low complexity" evidence="6">
    <location>
        <begin position="19"/>
        <end position="28"/>
    </location>
</feature>
<dbReference type="InterPro" id="IPR020846">
    <property type="entry name" value="MFS_dom"/>
</dbReference>
<evidence type="ECO:0000259" key="8">
    <source>
        <dbReference type="PROSITE" id="PS50850"/>
    </source>
</evidence>
<feature type="transmembrane region" description="Helical" evidence="7">
    <location>
        <begin position="263"/>
        <end position="280"/>
    </location>
</feature>
<evidence type="ECO:0000256" key="6">
    <source>
        <dbReference type="SAM" id="MobiDB-lite"/>
    </source>
</evidence>
<feature type="transmembrane region" description="Helical" evidence="7">
    <location>
        <begin position="514"/>
        <end position="533"/>
    </location>
</feature>
<evidence type="ECO:0000256" key="1">
    <source>
        <dbReference type="ARBA" id="ARBA00004651"/>
    </source>
</evidence>
<feature type="transmembrane region" description="Helical" evidence="7">
    <location>
        <begin position="111"/>
        <end position="130"/>
    </location>
</feature>
<dbReference type="PANTHER" id="PTHR42718:SF9">
    <property type="entry name" value="MAJOR FACILITATOR SUPERFAMILY MULTIDRUG TRANSPORTER MFSC"/>
    <property type="match status" value="1"/>
</dbReference>
<keyword evidence="4 7" id="KW-1133">Transmembrane helix</keyword>
<dbReference type="Proteomes" id="UP001500102">
    <property type="component" value="Unassembled WGS sequence"/>
</dbReference>
<feature type="transmembrane region" description="Helical" evidence="7">
    <location>
        <begin position="171"/>
        <end position="195"/>
    </location>
</feature>
<feature type="transmembrane region" description="Helical" evidence="7">
    <location>
        <begin position="44"/>
        <end position="62"/>
    </location>
</feature>
<dbReference type="Pfam" id="PF07690">
    <property type="entry name" value="MFS_1"/>
    <property type="match status" value="1"/>
</dbReference>
<dbReference type="PROSITE" id="PS50850">
    <property type="entry name" value="MFS"/>
    <property type="match status" value="1"/>
</dbReference>
<dbReference type="Gene3D" id="1.20.1250.20">
    <property type="entry name" value="MFS general substrate transporter like domains"/>
    <property type="match status" value="2"/>
</dbReference>
<accession>A0ABP5LHC9</accession>
<feature type="domain" description="Major facilitator superfamily (MFS) profile" evidence="8">
    <location>
        <begin position="45"/>
        <end position="537"/>
    </location>
</feature>
<feature type="transmembrane region" description="Helical" evidence="7">
    <location>
        <begin position="136"/>
        <end position="159"/>
    </location>
</feature>
<feature type="transmembrane region" description="Helical" evidence="7">
    <location>
        <begin position="301"/>
        <end position="323"/>
    </location>
</feature>